<sequence>MYGHSYSYSNSQGNGRQPAQDPTANNSQYLDEWLQTSYDYDYPPYSGNGSPQYTDTAHIPQSIPVSASNMYPQQPNAQMLQPTWQQFDTPYAQVSQEYNYQHQALRYPYTADVNPATMAPPPMLYDTRLPQQNYEQPYSNVRTRPLTVVTLPPSPILHSPRSPRSHPPSPQAHTPSPMGSPSAMNTKVYPGYTYSPLPPAPPQVAASPPSPPPHVPHILPHPQPVTQRWRIPQTLEAGHSNSKVEFRVNGVLGIRVQDAIRNFVEIDAGEDRVLARIGARTIRLALHWPGCQPVGSYVTVKDDGQPVTRKQFANRVSVAIARMLTKVAKTQHANARFLLGTNGINTNNLWLQYVIPASQNMWIAELETEVNANNT</sequence>
<gene>
    <name evidence="1" type="ORF">BDY19DRAFT_385976</name>
</gene>
<evidence type="ECO:0000313" key="2">
    <source>
        <dbReference type="Proteomes" id="UP001055072"/>
    </source>
</evidence>
<evidence type="ECO:0000313" key="1">
    <source>
        <dbReference type="EMBL" id="KAI0085928.1"/>
    </source>
</evidence>
<organism evidence="1 2">
    <name type="scientific">Irpex rosettiformis</name>
    <dbReference type="NCBI Taxonomy" id="378272"/>
    <lineage>
        <taxon>Eukaryota</taxon>
        <taxon>Fungi</taxon>
        <taxon>Dikarya</taxon>
        <taxon>Basidiomycota</taxon>
        <taxon>Agaricomycotina</taxon>
        <taxon>Agaricomycetes</taxon>
        <taxon>Polyporales</taxon>
        <taxon>Irpicaceae</taxon>
        <taxon>Irpex</taxon>
    </lineage>
</organism>
<proteinExistence type="predicted"/>
<keyword evidence="2" id="KW-1185">Reference proteome</keyword>
<dbReference type="Proteomes" id="UP001055072">
    <property type="component" value="Unassembled WGS sequence"/>
</dbReference>
<reference evidence="1" key="1">
    <citation type="journal article" date="2021" name="Environ. Microbiol.">
        <title>Gene family expansions and transcriptome signatures uncover fungal adaptations to wood decay.</title>
        <authorList>
            <person name="Hage H."/>
            <person name="Miyauchi S."/>
            <person name="Viragh M."/>
            <person name="Drula E."/>
            <person name="Min B."/>
            <person name="Chaduli D."/>
            <person name="Navarro D."/>
            <person name="Favel A."/>
            <person name="Norest M."/>
            <person name="Lesage-Meessen L."/>
            <person name="Balint B."/>
            <person name="Merenyi Z."/>
            <person name="de Eugenio L."/>
            <person name="Morin E."/>
            <person name="Martinez A.T."/>
            <person name="Baldrian P."/>
            <person name="Stursova M."/>
            <person name="Martinez M.J."/>
            <person name="Novotny C."/>
            <person name="Magnuson J.K."/>
            <person name="Spatafora J.W."/>
            <person name="Maurice S."/>
            <person name="Pangilinan J."/>
            <person name="Andreopoulos W."/>
            <person name="LaButti K."/>
            <person name="Hundley H."/>
            <person name="Na H."/>
            <person name="Kuo A."/>
            <person name="Barry K."/>
            <person name="Lipzen A."/>
            <person name="Henrissat B."/>
            <person name="Riley R."/>
            <person name="Ahrendt S."/>
            <person name="Nagy L.G."/>
            <person name="Grigoriev I.V."/>
            <person name="Martin F."/>
            <person name="Rosso M.N."/>
        </authorList>
    </citation>
    <scope>NUCLEOTIDE SEQUENCE</scope>
    <source>
        <strain evidence="1">CBS 384.51</strain>
    </source>
</reference>
<dbReference type="EMBL" id="MU274927">
    <property type="protein sequence ID" value="KAI0085928.1"/>
    <property type="molecule type" value="Genomic_DNA"/>
</dbReference>
<protein>
    <submittedName>
        <fullName evidence="1">Uncharacterized protein</fullName>
    </submittedName>
</protein>
<accession>A0ACB8TVB2</accession>
<comment type="caution">
    <text evidence="1">The sequence shown here is derived from an EMBL/GenBank/DDBJ whole genome shotgun (WGS) entry which is preliminary data.</text>
</comment>
<name>A0ACB8TVB2_9APHY</name>